<reference evidence="1 2" key="1">
    <citation type="journal article" date="2013" name="Genome Biol.">
        <title>The genome sequence of the most widely cultivated cacao type and its use to identify candidate genes regulating pod color.</title>
        <authorList>
            <person name="Motamayor J.C."/>
            <person name="Mockaitis K."/>
            <person name="Schmutz J."/>
            <person name="Haiminen N."/>
            <person name="Iii D.L."/>
            <person name="Cornejo O."/>
            <person name="Findley S.D."/>
            <person name="Zheng P."/>
            <person name="Utro F."/>
            <person name="Royaert S."/>
            <person name="Saski C."/>
            <person name="Jenkins J."/>
            <person name="Podicheti R."/>
            <person name="Zhao M."/>
            <person name="Scheffler B.E."/>
            <person name="Stack J.C."/>
            <person name="Feltus F.A."/>
            <person name="Mustiga G.M."/>
            <person name="Amores F."/>
            <person name="Phillips W."/>
            <person name="Marelli J.P."/>
            <person name="May G.D."/>
            <person name="Shapiro H."/>
            <person name="Ma J."/>
            <person name="Bustamante C.D."/>
            <person name="Schnell R.J."/>
            <person name="Main D."/>
            <person name="Gilbert D."/>
            <person name="Parida L."/>
            <person name="Kuhn D.N."/>
        </authorList>
    </citation>
    <scope>NUCLEOTIDE SEQUENCE [LARGE SCALE GENOMIC DNA]</scope>
    <source>
        <strain evidence="2">cv. Matina 1-6</strain>
    </source>
</reference>
<sequence length="78" mass="9171">MLYSFSCILQALNLILEGPDLVLMIAKVFDMVFDGRDRVLCSASDNGANDFHFVFFFFLIFFSKLREKMRNFPFLHLH</sequence>
<dbReference type="Proteomes" id="UP000026915">
    <property type="component" value="Unassembled WGS sequence"/>
</dbReference>
<name>S1S430_THECC</name>
<protein>
    <submittedName>
        <fullName evidence="1">Uncharacterized protein</fullName>
    </submittedName>
</protein>
<dbReference type="InParanoid" id="S1S430"/>
<evidence type="ECO:0000313" key="1">
    <source>
        <dbReference type="EMBL" id="EOY20446.1"/>
    </source>
</evidence>
<accession>S1S430</accession>
<dbReference type="Gramene" id="EOY20446">
    <property type="protein sequence ID" value="EOY20446"/>
    <property type="gene ID" value="TCM_046042"/>
</dbReference>
<dbReference type="EMBL" id="KE133219">
    <property type="protein sequence ID" value="EOY20446.1"/>
    <property type="molecule type" value="Genomic_DNA"/>
</dbReference>
<evidence type="ECO:0000313" key="2">
    <source>
        <dbReference type="Proteomes" id="UP000026915"/>
    </source>
</evidence>
<dbReference type="AlphaFoldDB" id="S1S430"/>
<proteinExistence type="predicted"/>
<keyword evidence="2" id="KW-1185">Reference proteome</keyword>
<dbReference type="HOGENOM" id="CLU_2626972_0_0_1"/>
<organism evidence="1 2">
    <name type="scientific">Theobroma cacao</name>
    <name type="common">Cacao</name>
    <name type="synonym">Cocoa</name>
    <dbReference type="NCBI Taxonomy" id="3641"/>
    <lineage>
        <taxon>Eukaryota</taxon>
        <taxon>Viridiplantae</taxon>
        <taxon>Streptophyta</taxon>
        <taxon>Embryophyta</taxon>
        <taxon>Tracheophyta</taxon>
        <taxon>Spermatophyta</taxon>
        <taxon>Magnoliopsida</taxon>
        <taxon>eudicotyledons</taxon>
        <taxon>Gunneridae</taxon>
        <taxon>Pentapetalae</taxon>
        <taxon>rosids</taxon>
        <taxon>malvids</taxon>
        <taxon>Malvales</taxon>
        <taxon>Malvaceae</taxon>
        <taxon>Byttnerioideae</taxon>
        <taxon>Theobroma</taxon>
    </lineage>
</organism>
<gene>
    <name evidence="1" type="ORF">TCM_046042</name>
</gene>